<gene>
    <name evidence="2" type="ORF">PAXRUDRAFT_168520</name>
</gene>
<dbReference type="InParanoid" id="A0A0D0CNQ9"/>
<reference evidence="3" key="2">
    <citation type="submission" date="2015-01" db="EMBL/GenBank/DDBJ databases">
        <title>Evolutionary Origins and Diversification of the Mycorrhizal Mutualists.</title>
        <authorList>
            <consortium name="DOE Joint Genome Institute"/>
            <consortium name="Mycorrhizal Genomics Consortium"/>
            <person name="Kohler A."/>
            <person name="Kuo A."/>
            <person name="Nagy L.G."/>
            <person name="Floudas D."/>
            <person name="Copeland A."/>
            <person name="Barry K.W."/>
            <person name="Cichocki N."/>
            <person name="Veneault-Fourrey C."/>
            <person name="LaButti K."/>
            <person name="Lindquist E.A."/>
            <person name="Lipzen A."/>
            <person name="Lundell T."/>
            <person name="Morin E."/>
            <person name="Murat C."/>
            <person name="Riley R."/>
            <person name="Ohm R."/>
            <person name="Sun H."/>
            <person name="Tunlid A."/>
            <person name="Henrissat B."/>
            <person name="Grigoriev I.V."/>
            <person name="Hibbett D.S."/>
            <person name="Martin F."/>
        </authorList>
    </citation>
    <scope>NUCLEOTIDE SEQUENCE [LARGE SCALE GENOMIC DNA]</scope>
    <source>
        <strain evidence="3">Ve08.2h10</strain>
    </source>
</reference>
<feature type="domain" description="HAT C-terminal dimerisation" evidence="1">
    <location>
        <begin position="97"/>
        <end position="173"/>
    </location>
</feature>
<accession>A0A0D0CNQ9</accession>
<dbReference type="AlphaFoldDB" id="A0A0D0CNQ9"/>
<evidence type="ECO:0000313" key="3">
    <source>
        <dbReference type="Proteomes" id="UP000054538"/>
    </source>
</evidence>
<dbReference type="SUPFAM" id="SSF53098">
    <property type="entry name" value="Ribonuclease H-like"/>
    <property type="match status" value="1"/>
</dbReference>
<keyword evidence="3" id="KW-1185">Reference proteome</keyword>
<dbReference type="PANTHER" id="PTHR47611">
    <property type="entry name" value="HAT DIMERISATION DOMAIN, C-TERMINAL"/>
    <property type="match status" value="1"/>
</dbReference>
<dbReference type="STRING" id="930991.A0A0D0CNQ9"/>
<dbReference type="EMBL" id="KN827248">
    <property type="protein sequence ID" value="KIK76893.1"/>
    <property type="molecule type" value="Genomic_DNA"/>
</dbReference>
<dbReference type="HOGENOM" id="CLU_009123_9_0_1"/>
<dbReference type="Proteomes" id="UP000054538">
    <property type="component" value="Unassembled WGS sequence"/>
</dbReference>
<sequence>MAWGGPDEQAKEITAGNRNAKNWHYKALKVVEAAMEEYWTEAAASQARSKGARTVAPASSAEPTGTLELDYDRHRRMLIEQARCGSNMGWAAELRCYLNDLPENVVKDMDIVLWWLEHSSIYPTLARIVQDVCVIPASSVPCKCLFSAGAEIATDRRAHLGAERFEELQVMKHAWCHSIVDCAAANSHDVEVFLQEYQELYQFDEEMAQLDRDEVEVVTT</sequence>
<dbReference type="InterPro" id="IPR008906">
    <property type="entry name" value="HATC_C_dom"/>
</dbReference>
<dbReference type="Pfam" id="PF05699">
    <property type="entry name" value="Dimer_Tnp_hAT"/>
    <property type="match status" value="1"/>
</dbReference>
<reference evidence="2 3" key="1">
    <citation type="submission" date="2014-04" db="EMBL/GenBank/DDBJ databases">
        <authorList>
            <consortium name="DOE Joint Genome Institute"/>
            <person name="Kuo A."/>
            <person name="Kohler A."/>
            <person name="Jargeat P."/>
            <person name="Nagy L.G."/>
            <person name="Floudas D."/>
            <person name="Copeland A."/>
            <person name="Barry K.W."/>
            <person name="Cichocki N."/>
            <person name="Veneault-Fourrey C."/>
            <person name="LaButti K."/>
            <person name="Lindquist E.A."/>
            <person name="Lipzen A."/>
            <person name="Lundell T."/>
            <person name="Morin E."/>
            <person name="Murat C."/>
            <person name="Sun H."/>
            <person name="Tunlid A."/>
            <person name="Henrissat B."/>
            <person name="Grigoriev I.V."/>
            <person name="Hibbett D.S."/>
            <person name="Martin F."/>
            <person name="Nordberg H.P."/>
            <person name="Cantor M.N."/>
            <person name="Hua S.X."/>
        </authorList>
    </citation>
    <scope>NUCLEOTIDE SEQUENCE [LARGE SCALE GENOMIC DNA]</scope>
    <source>
        <strain evidence="2 3">Ve08.2h10</strain>
    </source>
</reference>
<proteinExistence type="predicted"/>
<name>A0A0D0CNQ9_9AGAM</name>
<organism evidence="2 3">
    <name type="scientific">Paxillus rubicundulus Ve08.2h10</name>
    <dbReference type="NCBI Taxonomy" id="930991"/>
    <lineage>
        <taxon>Eukaryota</taxon>
        <taxon>Fungi</taxon>
        <taxon>Dikarya</taxon>
        <taxon>Basidiomycota</taxon>
        <taxon>Agaricomycotina</taxon>
        <taxon>Agaricomycetes</taxon>
        <taxon>Agaricomycetidae</taxon>
        <taxon>Boletales</taxon>
        <taxon>Paxilineae</taxon>
        <taxon>Paxillaceae</taxon>
        <taxon>Paxillus</taxon>
    </lineage>
</organism>
<evidence type="ECO:0000259" key="1">
    <source>
        <dbReference type="Pfam" id="PF05699"/>
    </source>
</evidence>
<evidence type="ECO:0000313" key="2">
    <source>
        <dbReference type="EMBL" id="KIK76893.1"/>
    </source>
</evidence>
<protein>
    <recommendedName>
        <fullName evidence="1">HAT C-terminal dimerisation domain-containing protein</fullName>
    </recommendedName>
</protein>
<dbReference type="GO" id="GO:0046983">
    <property type="term" value="F:protein dimerization activity"/>
    <property type="evidence" value="ECO:0007669"/>
    <property type="project" value="InterPro"/>
</dbReference>
<dbReference type="PANTHER" id="PTHR47611:SF1">
    <property type="entry name" value="CCHC-TYPE DOMAIN-CONTAINING PROTEIN"/>
    <property type="match status" value="1"/>
</dbReference>
<dbReference type="OrthoDB" id="2661839at2759"/>
<dbReference type="InterPro" id="IPR012337">
    <property type="entry name" value="RNaseH-like_sf"/>
</dbReference>